<evidence type="ECO:0000256" key="1">
    <source>
        <dbReference type="RuleBase" id="RU363044"/>
    </source>
</evidence>
<accession>A0A9N9N7T1</accession>
<organism evidence="3 4">
    <name type="scientific">Acaulospora morrowiae</name>
    <dbReference type="NCBI Taxonomy" id="94023"/>
    <lineage>
        <taxon>Eukaryota</taxon>
        <taxon>Fungi</taxon>
        <taxon>Fungi incertae sedis</taxon>
        <taxon>Mucoromycota</taxon>
        <taxon>Glomeromycotina</taxon>
        <taxon>Glomeromycetes</taxon>
        <taxon>Diversisporales</taxon>
        <taxon>Acaulosporaceae</taxon>
        <taxon>Acaulospora</taxon>
    </lineage>
</organism>
<name>A0A9N9N7T1_9GLOM</name>
<comment type="similarity">
    <text evidence="1">Belongs to the helicase family.</text>
</comment>
<keyword evidence="1" id="KW-0067">ATP-binding</keyword>
<keyword evidence="1" id="KW-0234">DNA repair</keyword>
<dbReference type="AlphaFoldDB" id="A0A9N9N7T1"/>
<feature type="domain" description="DNA helicase Pif1-like DEAD-box helicase" evidence="2">
    <location>
        <begin position="183"/>
        <end position="262"/>
    </location>
</feature>
<evidence type="ECO:0000313" key="3">
    <source>
        <dbReference type="EMBL" id="CAG8708696.1"/>
    </source>
</evidence>
<reference evidence="3" key="1">
    <citation type="submission" date="2021-06" db="EMBL/GenBank/DDBJ databases">
        <authorList>
            <person name="Kallberg Y."/>
            <person name="Tangrot J."/>
            <person name="Rosling A."/>
        </authorList>
    </citation>
    <scope>NUCLEOTIDE SEQUENCE</scope>
    <source>
        <strain evidence="3">CL551</strain>
    </source>
</reference>
<dbReference type="InterPro" id="IPR010285">
    <property type="entry name" value="DNA_helicase_pif1-like_DEAD"/>
</dbReference>
<dbReference type="PANTHER" id="PTHR10492">
    <property type="match status" value="1"/>
</dbReference>
<dbReference type="Gene3D" id="3.40.50.300">
    <property type="entry name" value="P-loop containing nucleotide triphosphate hydrolases"/>
    <property type="match status" value="1"/>
</dbReference>
<dbReference type="EC" id="5.6.2.3" evidence="1"/>
<dbReference type="GO" id="GO:0043139">
    <property type="term" value="F:5'-3' DNA helicase activity"/>
    <property type="evidence" value="ECO:0007669"/>
    <property type="project" value="UniProtKB-EC"/>
</dbReference>
<dbReference type="GO" id="GO:0006281">
    <property type="term" value="P:DNA repair"/>
    <property type="evidence" value="ECO:0007669"/>
    <property type="project" value="UniProtKB-KW"/>
</dbReference>
<gene>
    <name evidence="3" type="ORF">AMORRO_LOCUS12570</name>
</gene>
<comment type="cofactor">
    <cofactor evidence="1">
        <name>Mg(2+)</name>
        <dbReference type="ChEBI" id="CHEBI:18420"/>
    </cofactor>
</comment>
<keyword evidence="1" id="KW-0227">DNA damage</keyword>
<sequence length="267" mass="30528">HGLRPTVSLLFLIKQGSTHVDERYYLYILLNVICGAQSFEHLCTVNGIEHVTFKNVYQAMGLLQDDLELDQCLKEASMIQTKQQLQYLFVIILINCHPTKPENLWKNHKIALCNDILYQAQQQTQNPVLQLSRDNIENQTLCLLNDILKKWEKTLNDFPNMPVPTMYNNVSNSLIAKKLNYDQLALTKKIALAVASSGIAALLLNNGQTVHSRFKISIKLNEDSICNISVQSNLAELLKQMILIIWDEASMMYRYVFEAIDILCITL</sequence>
<dbReference type="InterPro" id="IPR027417">
    <property type="entry name" value="P-loop_NTPase"/>
</dbReference>
<evidence type="ECO:0000313" key="4">
    <source>
        <dbReference type="Proteomes" id="UP000789342"/>
    </source>
</evidence>
<dbReference type="Proteomes" id="UP000789342">
    <property type="component" value="Unassembled WGS sequence"/>
</dbReference>
<keyword evidence="1" id="KW-0378">Hydrolase</keyword>
<proteinExistence type="inferred from homology"/>
<dbReference type="GO" id="GO:0000723">
    <property type="term" value="P:telomere maintenance"/>
    <property type="evidence" value="ECO:0007669"/>
    <property type="project" value="InterPro"/>
</dbReference>
<dbReference type="PANTHER" id="PTHR10492:SF57">
    <property type="entry name" value="ATP-DEPENDENT DNA HELICASE"/>
    <property type="match status" value="1"/>
</dbReference>
<keyword evidence="1" id="KW-0233">DNA recombination</keyword>
<comment type="caution">
    <text evidence="3">The sequence shown here is derived from an EMBL/GenBank/DDBJ whole genome shotgun (WGS) entry which is preliminary data.</text>
</comment>
<comment type="catalytic activity">
    <reaction evidence="1">
        <text>ATP + H2O = ADP + phosphate + H(+)</text>
        <dbReference type="Rhea" id="RHEA:13065"/>
        <dbReference type="ChEBI" id="CHEBI:15377"/>
        <dbReference type="ChEBI" id="CHEBI:15378"/>
        <dbReference type="ChEBI" id="CHEBI:30616"/>
        <dbReference type="ChEBI" id="CHEBI:43474"/>
        <dbReference type="ChEBI" id="CHEBI:456216"/>
        <dbReference type="EC" id="5.6.2.3"/>
    </reaction>
</comment>
<keyword evidence="1" id="KW-0547">Nucleotide-binding</keyword>
<dbReference type="Pfam" id="PF05970">
    <property type="entry name" value="PIF1"/>
    <property type="match status" value="1"/>
</dbReference>
<dbReference type="OrthoDB" id="5860629at2759"/>
<keyword evidence="1" id="KW-0347">Helicase</keyword>
<dbReference type="GO" id="GO:0005524">
    <property type="term" value="F:ATP binding"/>
    <property type="evidence" value="ECO:0007669"/>
    <property type="project" value="UniProtKB-KW"/>
</dbReference>
<dbReference type="EMBL" id="CAJVPV010018771">
    <property type="protein sequence ID" value="CAG8708696.1"/>
    <property type="molecule type" value="Genomic_DNA"/>
</dbReference>
<dbReference type="GO" id="GO:0006310">
    <property type="term" value="P:DNA recombination"/>
    <property type="evidence" value="ECO:0007669"/>
    <property type="project" value="UniProtKB-KW"/>
</dbReference>
<keyword evidence="4" id="KW-1185">Reference proteome</keyword>
<feature type="non-terminal residue" evidence="3">
    <location>
        <position position="267"/>
    </location>
</feature>
<protein>
    <recommendedName>
        <fullName evidence="1">ATP-dependent DNA helicase</fullName>
        <ecNumber evidence="1">5.6.2.3</ecNumber>
    </recommendedName>
</protein>
<evidence type="ECO:0000259" key="2">
    <source>
        <dbReference type="Pfam" id="PF05970"/>
    </source>
</evidence>
<dbReference type="GO" id="GO:0016787">
    <property type="term" value="F:hydrolase activity"/>
    <property type="evidence" value="ECO:0007669"/>
    <property type="project" value="UniProtKB-KW"/>
</dbReference>